<name>A0AAD6RCD9_9ROSI</name>
<accession>A0AAD6RCD9</accession>
<dbReference type="InterPro" id="IPR031140">
    <property type="entry name" value="IDD1-16"/>
</dbReference>
<evidence type="ECO:0000313" key="4">
    <source>
        <dbReference type="Proteomes" id="UP001164929"/>
    </source>
</evidence>
<feature type="domain" description="BIRD-IDD transcription factor fourth C2HC zinc finger" evidence="2">
    <location>
        <begin position="118"/>
        <end position="141"/>
    </location>
</feature>
<dbReference type="PANTHER" id="PTHR10593:SF136">
    <property type="entry name" value="PROTEIN INDETERMINATE-DOMAIN 12"/>
    <property type="match status" value="1"/>
</dbReference>
<proteinExistence type="predicted"/>
<comment type="caution">
    <text evidence="3">The sequence shown here is derived from an EMBL/GenBank/DDBJ whole genome shotgun (WGS) entry which is preliminary data.</text>
</comment>
<dbReference type="EMBL" id="JAQIZT010000002">
    <property type="protein sequence ID" value="KAJ7006168.1"/>
    <property type="molecule type" value="Genomic_DNA"/>
</dbReference>
<protein>
    <submittedName>
        <fullName evidence="3">Protein indeterminate-domain 12-like</fullName>
    </submittedName>
</protein>
<organism evidence="3 4">
    <name type="scientific">Populus alba x Populus x berolinensis</name>
    <dbReference type="NCBI Taxonomy" id="444605"/>
    <lineage>
        <taxon>Eukaryota</taxon>
        <taxon>Viridiplantae</taxon>
        <taxon>Streptophyta</taxon>
        <taxon>Embryophyta</taxon>
        <taxon>Tracheophyta</taxon>
        <taxon>Spermatophyta</taxon>
        <taxon>Magnoliopsida</taxon>
        <taxon>eudicotyledons</taxon>
        <taxon>Gunneridae</taxon>
        <taxon>Pentapetalae</taxon>
        <taxon>rosids</taxon>
        <taxon>fabids</taxon>
        <taxon>Malpighiales</taxon>
        <taxon>Salicaceae</taxon>
        <taxon>Saliceae</taxon>
        <taxon>Populus</taxon>
    </lineage>
</organism>
<feature type="region of interest" description="Disordered" evidence="1">
    <location>
        <begin position="1"/>
        <end position="35"/>
    </location>
</feature>
<dbReference type="Proteomes" id="UP001164929">
    <property type="component" value="Chromosome 2"/>
</dbReference>
<evidence type="ECO:0000313" key="3">
    <source>
        <dbReference type="EMBL" id="KAJ7006168.1"/>
    </source>
</evidence>
<sequence length="398" mass="43293">MFPAAMSNSTSLSEEASVSSGTRIQDFGPSRRRETYQETQTQTLKLIALSPKTLLTTNRFVCEICIKGFQRDQFFSFIGGETWVRRSGMCENQVTDLCCVNQIGRLTQKPVEQERTDDSFITHRAFCDALAEESARLSAHQLIISQNPNAHALLLQNPLQTHHPHSLFSTPAHHQISFTSPWDPPHHQNPCSNNPQNPVHIKPETTGHFQIPASLLQEPPLTMPSHKGLLGAPTFQSLSNAATSQAASHHLSATALLQKAASVGATQTSVGHSHMTQLDMGELGSAGQVHVDSVSHVSQGPSYNLNSLATWQKSDRLTRDFLGLTAPECGDHHGHAASNANGSSGSVNVSMNVREILTYTGGVGFHQQQYNERDHSLLKPHGGFGFAQPSASEAWGDC</sequence>
<dbReference type="InterPro" id="IPR055185">
    <property type="entry name" value="C2CH-4th_BIRD-IDD"/>
</dbReference>
<feature type="compositionally biased region" description="Low complexity" evidence="1">
    <location>
        <begin position="7"/>
        <end position="20"/>
    </location>
</feature>
<dbReference type="GO" id="GO:0003700">
    <property type="term" value="F:DNA-binding transcription factor activity"/>
    <property type="evidence" value="ECO:0007669"/>
    <property type="project" value="TreeGrafter"/>
</dbReference>
<reference evidence="3" key="1">
    <citation type="journal article" date="2023" name="Mol. Ecol. Resour.">
        <title>Chromosome-level genome assembly of a triploid poplar Populus alba 'Berolinensis'.</title>
        <authorList>
            <person name="Chen S."/>
            <person name="Yu Y."/>
            <person name="Wang X."/>
            <person name="Wang S."/>
            <person name="Zhang T."/>
            <person name="Zhou Y."/>
            <person name="He R."/>
            <person name="Meng N."/>
            <person name="Wang Y."/>
            <person name="Liu W."/>
            <person name="Liu Z."/>
            <person name="Liu J."/>
            <person name="Guo Q."/>
            <person name="Huang H."/>
            <person name="Sederoff R.R."/>
            <person name="Wang G."/>
            <person name="Qu G."/>
            <person name="Chen S."/>
        </authorList>
    </citation>
    <scope>NUCLEOTIDE SEQUENCE</scope>
    <source>
        <strain evidence="3">SC-2020</strain>
    </source>
</reference>
<gene>
    <name evidence="3" type="ORF">NC653_005505</name>
</gene>
<evidence type="ECO:0000256" key="1">
    <source>
        <dbReference type="SAM" id="MobiDB-lite"/>
    </source>
</evidence>
<evidence type="ECO:0000259" key="2">
    <source>
        <dbReference type="Pfam" id="PF22992"/>
    </source>
</evidence>
<dbReference type="PANTHER" id="PTHR10593">
    <property type="entry name" value="SERINE/THREONINE-PROTEIN KINASE RIO"/>
    <property type="match status" value="1"/>
</dbReference>
<keyword evidence="4" id="KW-1185">Reference proteome</keyword>
<dbReference type="AlphaFoldDB" id="A0AAD6RCD9"/>
<dbReference type="Pfam" id="PF22992">
    <property type="entry name" value="C2CH-4th_BIRD-IDD"/>
    <property type="match status" value="1"/>
</dbReference>
<dbReference type="GO" id="GO:0005634">
    <property type="term" value="C:nucleus"/>
    <property type="evidence" value="ECO:0007669"/>
    <property type="project" value="TreeGrafter"/>
</dbReference>